<feature type="domain" description="DinB-like" evidence="1">
    <location>
        <begin position="17"/>
        <end position="147"/>
    </location>
</feature>
<dbReference type="EMBL" id="JADKGY010000011">
    <property type="protein sequence ID" value="MBK9983174.1"/>
    <property type="molecule type" value="Genomic_DNA"/>
</dbReference>
<dbReference type="Pfam" id="PF12867">
    <property type="entry name" value="DinB_2"/>
    <property type="match status" value="1"/>
</dbReference>
<sequence length="169" mass="20032">MKPEEIIEHLKDNLFVFKALLNGKQPDEFNFRPDDSSWSLLEITCHLYDEEKEDFRTRVRNTLHTPHLAPPPINPSGWVKERNYAGQNFEEKLNAFLIERDASIEWLKSLHEAQWDNIYEHPTAGKFTAYSFLTNWLAHDYHHIRQINRRLYEYLKAKSGVSLGYAGDW</sequence>
<dbReference type="SUPFAM" id="SSF109854">
    <property type="entry name" value="DinB/YfiT-like putative metalloenzymes"/>
    <property type="match status" value="1"/>
</dbReference>
<evidence type="ECO:0000313" key="2">
    <source>
        <dbReference type="EMBL" id="MBK9983174.1"/>
    </source>
</evidence>
<gene>
    <name evidence="2" type="ORF">IPP15_12305</name>
</gene>
<comment type="caution">
    <text evidence="2">The sequence shown here is derived from an EMBL/GenBank/DDBJ whole genome shotgun (WGS) entry which is preliminary data.</text>
</comment>
<dbReference type="InterPro" id="IPR024775">
    <property type="entry name" value="DinB-like"/>
</dbReference>
<accession>A0A9D7SW08</accession>
<evidence type="ECO:0000259" key="1">
    <source>
        <dbReference type="Pfam" id="PF12867"/>
    </source>
</evidence>
<organism evidence="2 3">
    <name type="scientific">Candidatus Opimibacter skivensis</name>
    <dbReference type="NCBI Taxonomy" id="2982028"/>
    <lineage>
        <taxon>Bacteria</taxon>
        <taxon>Pseudomonadati</taxon>
        <taxon>Bacteroidota</taxon>
        <taxon>Saprospiria</taxon>
        <taxon>Saprospirales</taxon>
        <taxon>Saprospiraceae</taxon>
        <taxon>Candidatus Opimibacter</taxon>
    </lineage>
</organism>
<protein>
    <submittedName>
        <fullName evidence="2">DinB family protein</fullName>
    </submittedName>
</protein>
<dbReference type="AlphaFoldDB" id="A0A9D7SW08"/>
<reference evidence="2 3" key="1">
    <citation type="submission" date="2020-10" db="EMBL/GenBank/DDBJ databases">
        <title>Connecting structure to function with the recovery of over 1000 high-quality activated sludge metagenome-assembled genomes encoding full-length rRNA genes using long-read sequencing.</title>
        <authorList>
            <person name="Singleton C.M."/>
            <person name="Petriglieri F."/>
            <person name="Kristensen J.M."/>
            <person name="Kirkegaard R.H."/>
            <person name="Michaelsen T.Y."/>
            <person name="Andersen M.H."/>
            <person name="Karst S.M."/>
            <person name="Dueholm M.S."/>
            <person name="Nielsen P.H."/>
            <person name="Albertsen M."/>
        </authorList>
    </citation>
    <scope>NUCLEOTIDE SEQUENCE [LARGE SCALE GENOMIC DNA]</scope>
    <source>
        <strain evidence="2">Ribe_18-Q3-R11-54_MAXAC.273</strain>
    </source>
</reference>
<dbReference type="InterPro" id="IPR034660">
    <property type="entry name" value="DinB/YfiT-like"/>
</dbReference>
<dbReference type="Proteomes" id="UP000808337">
    <property type="component" value="Unassembled WGS sequence"/>
</dbReference>
<dbReference type="Gene3D" id="1.20.120.450">
    <property type="entry name" value="dinb family like domain"/>
    <property type="match status" value="1"/>
</dbReference>
<proteinExistence type="predicted"/>
<name>A0A9D7SW08_9BACT</name>
<evidence type="ECO:0000313" key="3">
    <source>
        <dbReference type="Proteomes" id="UP000808337"/>
    </source>
</evidence>